<keyword evidence="3" id="KW-1185">Reference proteome</keyword>
<gene>
    <name evidence="2" type="ORF">H5V45_00975</name>
</gene>
<evidence type="ECO:0000313" key="3">
    <source>
        <dbReference type="Proteomes" id="UP000523955"/>
    </source>
</evidence>
<name>A0A7X0REL3_9ACTN</name>
<reference evidence="2 3" key="1">
    <citation type="submission" date="2020-08" db="EMBL/GenBank/DDBJ databases">
        <authorList>
            <person name="Seo M.-J."/>
        </authorList>
    </citation>
    <scope>NUCLEOTIDE SEQUENCE [LARGE SCALE GENOMIC DNA]</scope>
    <source>
        <strain evidence="2 3">KIGAM211</strain>
    </source>
</reference>
<dbReference type="GO" id="GO:0005737">
    <property type="term" value="C:cytoplasm"/>
    <property type="evidence" value="ECO:0007669"/>
    <property type="project" value="TreeGrafter"/>
</dbReference>
<dbReference type="GO" id="GO:1990189">
    <property type="term" value="F:protein N-terminal-serine acetyltransferase activity"/>
    <property type="evidence" value="ECO:0007669"/>
    <property type="project" value="TreeGrafter"/>
</dbReference>
<dbReference type="Gene3D" id="3.40.630.30">
    <property type="match status" value="1"/>
</dbReference>
<dbReference type="CDD" id="cd04301">
    <property type="entry name" value="NAT_SF"/>
    <property type="match status" value="1"/>
</dbReference>
<dbReference type="EMBL" id="JACKXE010000001">
    <property type="protein sequence ID" value="MBB6625880.1"/>
    <property type="molecule type" value="Genomic_DNA"/>
</dbReference>
<accession>A0A7X0REL3</accession>
<dbReference type="RefSeq" id="WP_185251208.1">
    <property type="nucleotide sequence ID" value="NZ_JACKXE010000001.1"/>
</dbReference>
<feature type="domain" description="N-acetyltransferase" evidence="1">
    <location>
        <begin position="9"/>
        <end position="174"/>
    </location>
</feature>
<protein>
    <submittedName>
        <fullName evidence="2">GNAT family N-acetyltransferase</fullName>
    </submittedName>
</protein>
<keyword evidence="2" id="KW-0808">Transferase</keyword>
<dbReference type="PANTHER" id="PTHR43441:SF6">
    <property type="entry name" value="N-ACETYLTRANSFERASE DOMAIN-CONTAINING PROTEIN"/>
    <property type="match status" value="1"/>
</dbReference>
<comment type="caution">
    <text evidence="2">The sequence shown here is derived from an EMBL/GenBank/DDBJ whole genome shotgun (WGS) entry which is preliminary data.</text>
</comment>
<evidence type="ECO:0000259" key="1">
    <source>
        <dbReference type="PROSITE" id="PS51186"/>
    </source>
</evidence>
<dbReference type="PROSITE" id="PS51186">
    <property type="entry name" value="GNAT"/>
    <property type="match status" value="1"/>
</dbReference>
<dbReference type="InterPro" id="IPR051908">
    <property type="entry name" value="Ribosomal_N-acetyltransferase"/>
</dbReference>
<evidence type="ECO:0000313" key="2">
    <source>
        <dbReference type="EMBL" id="MBB6625880.1"/>
    </source>
</evidence>
<dbReference type="PANTHER" id="PTHR43441">
    <property type="entry name" value="RIBOSOMAL-PROTEIN-SERINE ACETYLTRANSFERASE"/>
    <property type="match status" value="1"/>
</dbReference>
<dbReference type="AlphaFoldDB" id="A0A7X0REL3"/>
<proteinExistence type="predicted"/>
<sequence length="181" mass="19583">MSDPTRPRVRIVQLDPATLQALSEGDLERAQATAPVLLSAYLVAAESIGTWRFRAKQAVETPQDLPWITGVLWDETGGQAVGKAGFHAAPDADGMVEIGYAVDPAFRRQGFARAALELLLDRARREPEARVLRATVAPANAASLALVHQYPFLETGEQWDDEDGLEIIYELPVDGPGPTAP</sequence>
<dbReference type="InterPro" id="IPR016181">
    <property type="entry name" value="Acyl_CoA_acyltransferase"/>
</dbReference>
<dbReference type="GO" id="GO:0008999">
    <property type="term" value="F:protein-N-terminal-alanine acetyltransferase activity"/>
    <property type="evidence" value="ECO:0007669"/>
    <property type="project" value="TreeGrafter"/>
</dbReference>
<dbReference type="Proteomes" id="UP000523955">
    <property type="component" value="Unassembled WGS sequence"/>
</dbReference>
<dbReference type="SUPFAM" id="SSF55729">
    <property type="entry name" value="Acyl-CoA N-acyltransferases (Nat)"/>
    <property type="match status" value="1"/>
</dbReference>
<dbReference type="InterPro" id="IPR000182">
    <property type="entry name" value="GNAT_dom"/>
</dbReference>
<dbReference type="Pfam" id="PF13302">
    <property type="entry name" value="Acetyltransf_3"/>
    <property type="match status" value="1"/>
</dbReference>
<organism evidence="2 3">
    <name type="scientific">Nocardioides luti</name>
    <dbReference type="NCBI Taxonomy" id="2761101"/>
    <lineage>
        <taxon>Bacteria</taxon>
        <taxon>Bacillati</taxon>
        <taxon>Actinomycetota</taxon>
        <taxon>Actinomycetes</taxon>
        <taxon>Propionibacteriales</taxon>
        <taxon>Nocardioidaceae</taxon>
        <taxon>Nocardioides</taxon>
    </lineage>
</organism>